<evidence type="ECO:0000259" key="9">
    <source>
        <dbReference type="PROSITE" id="PS50928"/>
    </source>
</evidence>
<feature type="transmembrane region" description="Helical" evidence="8">
    <location>
        <begin position="102"/>
        <end position="127"/>
    </location>
</feature>
<dbReference type="eggNOG" id="arCOG00163">
    <property type="taxonomic scope" value="Archaea"/>
</dbReference>
<dbReference type="EMBL" id="FRAN01000001">
    <property type="protein sequence ID" value="SHK03776.1"/>
    <property type="molecule type" value="Genomic_DNA"/>
</dbReference>
<feature type="transmembrane region" description="Helical" evidence="8">
    <location>
        <begin position="147"/>
        <end position="167"/>
    </location>
</feature>
<feature type="transmembrane region" description="Helical" evidence="8">
    <location>
        <begin position="296"/>
        <end position="318"/>
    </location>
</feature>
<reference evidence="13" key="3">
    <citation type="submission" date="2016-11" db="EMBL/GenBank/DDBJ databases">
        <authorList>
            <person name="Varghese N."/>
            <person name="Submissions S."/>
        </authorList>
    </citation>
    <scope>NUCLEOTIDE SEQUENCE [LARGE SCALE GENOMIC DNA]</scope>
    <source>
        <strain evidence="13">DX253</strain>
    </source>
</reference>
<dbReference type="GO" id="GO:0005886">
    <property type="term" value="C:plasma membrane"/>
    <property type="evidence" value="ECO:0007669"/>
    <property type="project" value="UniProtKB-SubCell"/>
</dbReference>
<evidence type="ECO:0000256" key="5">
    <source>
        <dbReference type="ARBA" id="ARBA00022692"/>
    </source>
</evidence>
<dbReference type="EMBL" id="AEMG01000028">
    <property type="protein sequence ID" value="EFW90411.1"/>
    <property type="molecule type" value="Genomic_DNA"/>
</dbReference>
<feature type="domain" description="ABC transmembrane type-1" evidence="9">
    <location>
        <begin position="338"/>
        <end position="528"/>
    </location>
</feature>
<comment type="subcellular location">
    <subcellularLocation>
        <location evidence="1">Cell inner membrane</location>
        <topology evidence="1">Multi-pass membrane protein</topology>
    </subcellularLocation>
    <subcellularLocation>
        <location evidence="8">Cell membrane</location>
        <topology evidence="8">Multi-pass membrane protein</topology>
    </subcellularLocation>
</comment>
<dbReference type="InterPro" id="IPR000515">
    <property type="entry name" value="MetI-like"/>
</dbReference>
<keyword evidence="2 8" id="KW-0813">Transport</keyword>
<reference evidence="10 12" key="1">
    <citation type="journal article" date="2014" name="ISME J.">
        <title>Trehalose/2-sulfotrehalose biosynthesis and glycine-betaine uptake are widely spread mechanisms for osmoadaptation in the Halobacteriales.</title>
        <authorList>
            <person name="Youssef N.H."/>
            <person name="Savage-Ashlock K.N."/>
            <person name="McCully A.L."/>
            <person name="Luedtke B."/>
            <person name="Shaw E.I."/>
            <person name="Hoff W.D."/>
            <person name="Elshahed M.S."/>
        </authorList>
    </citation>
    <scope>NUCLEOTIDE SEQUENCE [LARGE SCALE GENOMIC DNA]</scope>
    <source>
        <strain evidence="10 12">DX253</strain>
    </source>
</reference>
<keyword evidence="7 8" id="KW-0472">Membrane</keyword>
<dbReference type="PANTHER" id="PTHR43357:SF3">
    <property type="entry name" value="FE(3+)-TRANSPORT SYSTEM PERMEASE PROTEIN FBPB 2"/>
    <property type="match status" value="1"/>
</dbReference>
<dbReference type="Gene3D" id="1.10.3720.10">
    <property type="entry name" value="MetI-like"/>
    <property type="match status" value="2"/>
</dbReference>
<keyword evidence="4" id="KW-0997">Cell inner membrane</keyword>
<feature type="transmembrane region" description="Helical" evidence="8">
    <location>
        <begin position="456"/>
        <end position="477"/>
    </location>
</feature>
<comment type="similarity">
    <text evidence="8">Belongs to the binding-protein-dependent transport system permease family.</text>
</comment>
<dbReference type="SUPFAM" id="SSF161098">
    <property type="entry name" value="MetI-like"/>
    <property type="match status" value="2"/>
</dbReference>
<name>E7QYZ5_HALPU</name>
<evidence type="ECO:0000256" key="6">
    <source>
        <dbReference type="ARBA" id="ARBA00022989"/>
    </source>
</evidence>
<evidence type="ECO:0000256" key="3">
    <source>
        <dbReference type="ARBA" id="ARBA00022475"/>
    </source>
</evidence>
<evidence type="ECO:0000256" key="1">
    <source>
        <dbReference type="ARBA" id="ARBA00004429"/>
    </source>
</evidence>
<evidence type="ECO:0000313" key="13">
    <source>
        <dbReference type="Proteomes" id="UP000184203"/>
    </source>
</evidence>
<feature type="transmembrane region" description="Helical" evidence="8">
    <location>
        <begin position="376"/>
        <end position="397"/>
    </location>
</feature>
<feature type="transmembrane region" description="Helical" evidence="8">
    <location>
        <begin position="403"/>
        <end position="420"/>
    </location>
</feature>
<dbReference type="Proteomes" id="UP000184203">
    <property type="component" value="Unassembled WGS sequence"/>
</dbReference>
<dbReference type="PANTHER" id="PTHR43357">
    <property type="entry name" value="INNER MEMBRANE ABC TRANSPORTER PERMEASE PROTEIN YDCV"/>
    <property type="match status" value="1"/>
</dbReference>
<feature type="transmembrane region" description="Helical" evidence="8">
    <location>
        <begin position="198"/>
        <end position="219"/>
    </location>
</feature>
<evidence type="ECO:0000256" key="2">
    <source>
        <dbReference type="ARBA" id="ARBA00022448"/>
    </source>
</evidence>
<dbReference type="InterPro" id="IPR035906">
    <property type="entry name" value="MetI-like_sf"/>
</dbReference>
<dbReference type="RefSeq" id="WP_007982928.1">
    <property type="nucleotide sequence ID" value="NZ_AEMG01000028.1"/>
</dbReference>
<evidence type="ECO:0000256" key="4">
    <source>
        <dbReference type="ARBA" id="ARBA00022519"/>
    </source>
</evidence>
<evidence type="ECO:0000256" key="8">
    <source>
        <dbReference type="RuleBase" id="RU363032"/>
    </source>
</evidence>
<evidence type="ECO:0000256" key="7">
    <source>
        <dbReference type="ARBA" id="ARBA00023136"/>
    </source>
</evidence>
<dbReference type="AlphaFoldDB" id="E7QYZ5"/>
<reference evidence="11" key="2">
    <citation type="submission" date="2016-11" db="EMBL/GenBank/DDBJ databases">
        <authorList>
            <person name="Jaros S."/>
            <person name="Januszkiewicz K."/>
            <person name="Wedrychowicz H."/>
        </authorList>
    </citation>
    <scope>NUCLEOTIDE SEQUENCE [LARGE SCALE GENOMIC DNA]</scope>
    <source>
        <strain evidence="11">DX253</strain>
    </source>
</reference>
<keyword evidence="5 8" id="KW-0812">Transmembrane</keyword>
<feature type="transmembrane region" description="Helical" evidence="8">
    <location>
        <begin position="248"/>
        <end position="266"/>
    </location>
</feature>
<accession>E7QYZ5</accession>
<feature type="transmembrane region" description="Helical" evidence="8">
    <location>
        <begin position="338"/>
        <end position="364"/>
    </location>
</feature>
<sequence>MATRDRLRRLADSGGDDESTPVGLTLVSGAVAAAVLFPVLWLVVRVFGMDANRIVSMLTRGATLTVLGNSVALIVAVTAGSILIGVPLAVLTVQTDLPFRRFWTVVGALPLVVPSYIGAFAFVSAFGPQGELADALAPLGVESIPSMYGFFGAALVLTLFTYPYVFLTTRASLLSFDDTLVEAARTLNHSRWEAFKRVTIPQILPGIAAGSLLVALYALSDFGTPTIMHFEVFTQQIYVQYNAWGRDFASLLSLQLVAVTVVILALESRINAGTNGGSRGSNRSAVIELGAWRYPALLFSSAVAVLCLVVPLGMLVFWMLRADPTYGSSSFAFHWEYAWNSVGVSGMAAIFGVLAAIPVAYLSARHRSTVATVLDRATYVGYAVPGIVLGLALVSFGSAYAPALYQTIPLLVFAYIVRFLPQAVGTVRSSVLQVNPKLTEAAQTLGYSPGAAFRKVTLPLIAPGVAAGAALVFLTTMKELPATLLLRPPEFETFVTYIWKVQGAGHYGKAAIPALILVGISGLSLLIIIKQEDYDVK</sequence>
<dbReference type="CDD" id="cd06261">
    <property type="entry name" value="TM_PBP2"/>
    <property type="match status" value="2"/>
</dbReference>
<feature type="domain" description="ABC transmembrane type-1" evidence="9">
    <location>
        <begin position="67"/>
        <end position="267"/>
    </location>
</feature>
<feature type="transmembrane region" description="Helical" evidence="8">
    <location>
        <begin position="21"/>
        <end position="44"/>
    </location>
</feature>
<proteinExistence type="inferred from homology"/>
<feature type="transmembrane region" description="Helical" evidence="8">
    <location>
        <begin position="64"/>
        <end position="90"/>
    </location>
</feature>
<keyword evidence="13" id="KW-1185">Reference proteome</keyword>
<dbReference type="Pfam" id="PF00528">
    <property type="entry name" value="BPD_transp_1"/>
    <property type="match status" value="2"/>
</dbReference>
<keyword evidence="3" id="KW-1003">Cell membrane</keyword>
<keyword evidence="6 8" id="KW-1133">Transmembrane helix</keyword>
<dbReference type="GO" id="GO:0055085">
    <property type="term" value="P:transmembrane transport"/>
    <property type="evidence" value="ECO:0007669"/>
    <property type="project" value="InterPro"/>
</dbReference>
<dbReference type="PROSITE" id="PS50928">
    <property type="entry name" value="ABC_TM1"/>
    <property type="match status" value="2"/>
</dbReference>
<dbReference type="PATRIC" id="fig|797209.4.peg.3950"/>
<feature type="transmembrane region" description="Helical" evidence="8">
    <location>
        <begin position="510"/>
        <end position="529"/>
    </location>
</feature>
<gene>
    <name evidence="11" type="ORF">SAMN05444342_0359</name>
    <name evidence="10" type="ORF">ZOD2009_20178</name>
</gene>
<protein>
    <submittedName>
        <fullName evidence="10">Iron ABC transporter permease protein</fullName>
    </submittedName>
    <submittedName>
        <fullName evidence="11">Iron(III) transport system permease protein</fullName>
    </submittedName>
</protein>
<evidence type="ECO:0000313" key="11">
    <source>
        <dbReference type="EMBL" id="SHK03776.1"/>
    </source>
</evidence>
<organism evidence="10 12">
    <name type="scientific">Haladaptatus paucihalophilus DX253</name>
    <dbReference type="NCBI Taxonomy" id="797209"/>
    <lineage>
        <taxon>Archaea</taxon>
        <taxon>Methanobacteriati</taxon>
        <taxon>Methanobacteriota</taxon>
        <taxon>Stenosarchaea group</taxon>
        <taxon>Halobacteria</taxon>
        <taxon>Halobacteriales</taxon>
        <taxon>Haladaptataceae</taxon>
        <taxon>Haladaptatus</taxon>
    </lineage>
</organism>
<evidence type="ECO:0000313" key="12">
    <source>
        <dbReference type="Proteomes" id="UP000003751"/>
    </source>
</evidence>
<dbReference type="STRING" id="797209.GCA_000376445_00579"/>
<dbReference type="OrthoDB" id="28023at2157"/>
<dbReference type="Proteomes" id="UP000003751">
    <property type="component" value="Unassembled WGS sequence"/>
</dbReference>
<evidence type="ECO:0000313" key="10">
    <source>
        <dbReference type="EMBL" id="EFW90411.1"/>
    </source>
</evidence>